<name>A0A977K9L3_9CREN</name>
<dbReference type="InterPro" id="IPR016155">
    <property type="entry name" value="Mopterin_synth/thiamin_S_b"/>
</dbReference>
<evidence type="ECO:0000313" key="2">
    <source>
        <dbReference type="Proteomes" id="UP001063698"/>
    </source>
</evidence>
<gene>
    <name evidence="1" type="ORF">IPA_05315</name>
</gene>
<proteinExistence type="predicted"/>
<dbReference type="GO" id="GO:0006777">
    <property type="term" value="P:Mo-molybdopterin cofactor biosynthetic process"/>
    <property type="evidence" value="ECO:0007669"/>
    <property type="project" value="InterPro"/>
</dbReference>
<evidence type="ECO:0000313" key="1">
    <source>
        <dbReference type="EMBL" id="UXD21548.1"/>
    </source>
</evidence>
<dbReference type="SUPFAM" id="SSF54285">
    <property type="entry name" value="MoaD/ThiS"/>
    <property type="match status" value="1"/>
</dbReference>
<dbReference type="InterPro" id="IPR003448">
    <property type="entry name" value="Mopterin_biosynth_MoaE"/>
</dbReference>
<dbReference type="KEGG" id="ipc:IPA_05315"/>
<dbReference type="SUPFAM" id="SSF54690">
    <property type="entry name" value="Molybdopterin synthase subunit MoaE"/>
    <property type="match status" value="1"/>
</dbReference>
<dbReference type="AlphaFoldDB" id="A0A977K9L3"/>
<accession>A0A977K9L3</accession>
<reference evidence="1" key="1">
    <citation type="submission" date="2013-11" db="EMBL/GenBank/DDBJ databases">
        <title>Comparative genomics of Ignicoccus.</title>
        <authorList>
            <person name="Podar M."/>
        </authorList>
    </citation>
    <scope>NUCLEOTIDE SEQUENCE</scope>
    <source>
        <strain evidence="1">DSM 13166</strain>
    </source>
</reference>
<dbReference type="PANTHER" id="PTHR23404">
    <property type="entry name" value="MOLYBDOPTERIN SYNTHASE RELATED"/>
    <property type="match status" value="1"/>
</dbReference>
<dbReference type="Proteomes" id="UP001063698">
    <property type="component" value="Chromosome"/>
</dbReference>
<dbReference type="Pfam" id="PF02391">
    <property type="entry name" value="MoaE"/>
    <property type="match status" value="1"/>
</dbReference>
<dbReference type="Pfam" id="PF02597">
    <property type="entry name" value="ThiS"/>
    <property type="match status" value="1"/>
</dbReference>
<dbReference type="EMBL" id="CP006868">
    <property type="protein sequence ID" value="UXD21548.1"/>
    <property type="molecule type" value="Genomic_DNA"/>
</dbReference>
<protein>
    <submittedName>
        <fullName evidence="1">Molybdenum cofactor biosynthesis protein MoaD</fullName>
    </submittedName>
</protein>
<dbReference type="CDD" id="cd00756">
    <property type="entry name" value="MoaE"/>
    <property type="match status" value="1"/>
</dbReference>
<dbReference type="InterPro" id="IPR012675">
    <property type="entry name" value="Beta-grasp_dom_sf"/>
</dbReference>
<dbReference type="InterPro" id="IPR036563">
    <property type="entry name" value="MoaE_sf"/>
</dbReference>
<dbReference type="Gene3D" id="3.10.20.30">
    <property type="match status" value="1"/>
</dbReference>
<keyword evidence="2" id="KW-1185">Reference proteome</keyword>
<organism evidence="1 2">
    <name type="scientific">Ignicoccus pacificus DSM 13166</name>
    <dbReference type="NCBI Taxonomy" id="940294"/>
    <lineage>
        <taxon>Archaea</taxon>
        <taxon>Thermoproteota</taxon>
        <taxon>Thermoprotei</taxon>
        <taxon>Desulfurococcales</taxon>
        <taxon>Desulfurococcaceae</taxon>
        <taxon>Ignicoccus</taxon>
    </lineage>
</organism>
<dbReference type="Gene3D" id="3.90.1170.40">
    <property type="entry name" value="Molybdopterin biosynthesis MoaE subunit"/>
    <property type="match status" value="1"/>
</dbReference>
<sequence length="218" mass="24796">MKVKVRFYAIYRDKLGKEKIYDLPEGAKVRDLLEILKDELGELYEVAEPVIIIKGRFAEPEEELTEVVDVVPPAAGGKPKVIVTKDDYSVDDVVNSILSEDVGAVVTFVGFVKSKGGKVKELVYEAHEDLEKFIEKHIDDVIKKYNLKDAMVVQFIGPRKVGEKTLIVATAAEGREEAFKGARELLERLKHEVPIWKLERRVDGEYWLIGEKEEVKRL</sequence>
<dbReference type="InterPro" id="IPR003749">
    <property type="entry name" value="ThiS/MoaD-like"/>
</dbReference>